<feature type="transmembrane region" description="Helical" evidence="9">
    <location>
        <begin position="180"/>
        <end position="200"/>
    </location>
</feature>
<dbReference type="SUPFAM" id="SSF103473">
    <property type="entry name" value="MFS general substrate transporter"/>
    <property type="match status" value="1"/>
</dbReference>
<evidence type="ECO:0000256" key="7">
    <source>
        <dbReference type="ARBA" id="ARBA00040302"/>
    </source>
</evidence>
<keyword evidence="4 9" id="KW-1133">Transmembrane helix</keyword>
<dbReference type="Proteomes" id="UP000678499">
    <property type="component" value="Unassembled WGS sequence"/>
</dbReference>
<evidence type="ECO:0000256" key="1">
    <source>
        <dbReference type="ARBA" id="ARBA00004141"/>
    </source>
</evidence>
<evidence type="ECO:0000256" key="3">
    <source>
        <dbReference type="ARBA" id="ARBA00022692"/>
    </source>
</evidence>
<dbReference type="InterPro" id="IPR036259">
    <property type="entry name" value="MFS_trans_sf"/>
</dbReference>
<reference evidence="10" key="1">
    <citation type="submission" date="2020-11" db="EMBL/GenBank/DDBJ databases">
        <authorList>
            <person name="Tran Van P."/>
        </authorList>
    </citation>
    <scope>NUCLEOTIDE SEQUENCE</scope>
</reference>
<feature type="transmembrane region" description="Helical" evidence="9">
    <location>
        <begin position="58"/>
        <end position="75"/>
    </location>
</feature>
<evidence type="ECO:0000256" key="9">
    <source>
        <dbReference type="SAM" id="Phobius"/>
    </source>
</evidence>
<organism evidence="10">
    <name type="scientific">Notodromas monacha</name>
    <dbReference type="NCBI Taxonomy" id="399045"/>
    <lineage>
        <taxon>Eukaryota</taxon>
        <taxon>Metazoa</taxon>
        <taxon>Ecdysozoa</taxon>
        <taxon>Arthropoda</taxon>
        <taxon>Crustacea</taxon>
        <taxon>Oligostraca</taxon>
        <taxon>Ostracoda</taxon>
        <taxon>Podocopa</taxon>
        <taxon>Podocopida</taxon>
        <taxon>Cypridocopina</taxon>
        <taxon>Cypridoidea</taxon>
        <taxon>Cyprididae</taxon>
        <taxon>Notodromas</taxon>
    </lineage>
</organism>
<feature type="transmembrane region" description="Helical" evidence="9">
    <location>
        <begin position="148"/>
        <end position="168"/>
    </location>
</feature>
<dbReference type="InterPro" id="IPR051617">
    <property type="entry name" value="UNC-93-like_regulator"/>
</dbReference>
<evidence type="ECO:0000313" key="11">
    <source>
        <dbReference type="Proteomes" id="UP000678499"/>
    </source>
</evidence>
<comment type="subcellular location">
    <subcellularLocation>
        <location evidence="1">Membrane</location>
        <topology evidence="1">Multi-pass membrane protein</topology>
    </subcellularLocation>
</comment>
<evidence type="ECO:0000313" key="10">
    <source>
        <dbReference type="EMBL" id="CAD7282553.1"/>
    </source>
</evidence>
<comment type="similarity">
    <text evidence="2">Belongs to the unc-93 family.</text>
</comment>
<gene>
    <name evidence="10" type="ORF">NMOB1V02_LOCUS10175</name>
</gene>
<feature type="transmembrane region" description="Helical" evidence="9">
    <location>
        <begin position="110"/>
        <end position="127"/>
    </location>
</feature>
<dbReference type="Pfam" id="PF05978">
    <property type="entry name" value="UNC-93"/>
    <property type="match status" value="1"/>
</dbReference>
<evidence type="ECO:0000256" key="4">
    <source>
        <dbReference type="ARBA" id="ARBA00022989"/>
    </source>
</evidence>
<dbReference type="OrthoDB" id="196103at2759"/>
<keyword evidence="11" id="KW-1185">Reference proteome</keyword>
<evidence type="ECO:0000256" key="5">
    <source>
        <dbReference type="ARBA" id="ARBA00023136"/>
    </source>
</evidence>
<dbReference type="AlphaFoldDB" id="A0A7R9BVS7"/>
<proteinExistence type="inferred from homology"/>
<dbReference type="InterPro" id="IPR010291">
    <property type="entry name" value="Ion_channel_UNC-93"/>
</dbReference>
<evidence type="ECO:0000256" key="2">
    <source>
        <dbReference type="ARBA" id="ARBA00009172"/>
    </source>
</evidence>
<name>A0A7R9BVS7_9CRUS</name>
<dbReference type="Gene3D" id="1.20.1250.20">
    <property type="entry name" value="MFS general substrate transporter like domains"/>
    <property type="match status" value="1"/>
</dbReference>
<sequence length="325" mass="35612">MRERRWGLRSRMDRKFFNVFMLGLAFMLLFTAFQTSSIIEKTVLESIRAEDPSFTADGYVSLAIIYAAFSVANWIAPSVISVVSPKWTMVIGASPYVVFIGSFLRPTTWLVYLMSALLGIGAALLWTGQGTYLTMNSDEDNMVRDSGIFWAMMQTSLLFGNLLVFFEFEGQKTIGLETRTTVFSALLAVAILGYLVFCVLRSYQPNRPGNTSSDDPEVLHTAGAVSSQIVRGPKEALVASAKLFVTMDMALLSVTFLYSGVEMSFFSGVYSAAIGFTDQLGADAARYIGISGMLIGAGEITEIYYMGQHLVEAVPVCVTACRNVN</sequence>
<evidence type="ECO:0000256" key="6">
    <source>
        <dbReference type="ARBA" id="ARBA00023180"/>
    </source>
</evidence>
<dbReference type="EMBL" id="OA886000">
    <property type="protein sequence ID" value="CAD7282553.1"/>
    <property type="molecule type" value="Genomic_DNA"/>
</dbReference>
<accession>A0A7R9BVS7</accession>
<keyword evidence="3 9" id="KW-0812">Transmembrane</keyword>
<dbReference type="PANTHER" id="PTHR23294:SF0">
    <property type="entry name" value="UNC93-LIKE PROTEIN MFSD11"/>
    <property type="match status" value="1"/>
</dbReference>
<dbReference type="EMBL" id="CAJPEX010003963">
    <property type="protein sequence ID" value="CAG0922705.1"/>
    <property type="molecule type" value="Genomic_DNA"/>
</dbReference>
<protein>
    <recommendedName>
        <fullName evidence="7">UNC93-like protein MFSD11</fullName>
    </recommendedName>
    <alternativeName>
        <fullName evidence="8">Major facilitator superfamily domain-containing protein 11</fullName>
    </alternativeName>
</protein>
<keyword evidence="5 9" id="KW-0472">Membrane</keyword>
<dbReference type="PANTHER" id="PTHR23294">
    <property type="entry name" value="ET TRANSLATION PRODUCT-RELATED"/>
    <property type="match status" value="1"/>
</dbReference>
<dbReference type="GO" id="GO:0016020">
    <property type="term" value="C:membrane"/>
    <property type="evidence" value="ECO:0007669"/>
    <property type="project" value="UniProtKB-SubCell"/>
</dbReference>
<keyword evidence="6" id="KW-0325">Glycoprotein</keyword>
<evidence type="ECO:0000256" key="8">
    <source>
        <dbReference type="ARBA" id="ARBA00041910"/>
    </source>
</evidence>